<dbReference type="SUPFAM" id="SSF53067">
    <property type="entry name" value="Actin-like ATPase domain"/>
    <property type="match status" value="1"/>
</dbReference>
<dbReference type="AlphaFoldDB" id="A0A963YPH0"/>
<gene>
    <name evidence="2" type="primary">tsaB</name>
    <name evidence="2" type="ORF">ASILVAE211_01530</name>
</gene>
<feature type="domain" description="Gcp-like" evidence="1">
    <location>
        <begin position="50"/>
        <end position="139"/>
    </location>
</feature>
<evidence type="ECO:0000313" key="3">
    <source>
        <dbReference type="Proteomes" id="UP000708298"/>
    </source>
</evidence>
<dbReference type="InterPro" id="IPR000905">
    <property type="entry name" value="Gcp-like_dom"/>
</dbReference>
<dbReference type="InterPro" id="IPR022496">
    <property type="entry name" value="T6A_TsaB"/>
</dbReference>
<dbReference type="PANTHER" id="PTHR11735">
    <property type="entry name" value="TRNA N6-ADENOSINE THREONYLCARBAMOYLTRANSFERASE"/>
    <property type="match status" value="1"/>
</dbReference>
<dbReference type="RefSeq" id="WP_227319522.1">
    <property type="nucleotide sequence ID" value="NZ_JAESVB010000001.1"/>
</dbReference>
<dbReference type="PANTHER" id="PTHR11735:SF11">
    <property type="entry name" value="TRNA THREONYLCARBAMOYLADENOSINE BIOSYNTHESIS PROTEIN TSAB"/>
    <property type="match status" value="1"/>
</dbReference>
<dbReference type="Pfam" id="PF00814">
    <property type="entry name" value="TsaD"/>
    <property type="match status" value="1"/>
</dbReference>
<dbReference type="GO" id="GO:0002949">
    <property type="term" value="P:tRNA threonylcarbamoyladenosine modification"/>
    <property type="evidence" value="ECO:0007669"/>
    <property type="project" value="InterPro"/>
</dbReference>
<dbReference type="InterPro" id="IPR043129">
    <property type="entry name" value="ATPase_NBD"/>
</dbReference>
<dbReference type="Proteomes" id="UP000708298">
    <property type="component" value="Unassembled WGS sequence"/>
</dbReference>
<dbReference type="EMBL" id="JAESVB010000001">
    <property type="protein sequence ID" value="MCB8873845.1"/>
    <property type="molecule type" value="Genomic_DNA"/>
</dbReference>
<name>A0A963YPH0_9PROT</name>
<organism evidence="2 3">
    <name type="scientific">Acidisoma silvae</name>
    <dbReference type="NCBI Taxonomy" id="2802396"/>
    <lineage>
        <taxon>Bacteria</taxon>
        <taxon>Pseudomonadati</taxon>
        <taxon>Pseudomonadota</taxon>
        <taxon>Alphaproteobacteria</taxon>
        <taxon>Acetobacterales</taxon>
        <taxon>Acidocellaceae</taxon>
        <taxon>Acidisoma</taxon>
    </lineage>
</organism>
<protein>
    <submittedName>
        <fullName evidence="2">tRNA (Adenosine(37)-N6)-threonylcarbamoyltransferase complex dimerization subunit type 1 TsaB</fullName>
    </submittedName>
</protein>
<dbReference type="GO" id="GO:0005829">
    <property type="term" value="C:cytosol"/>
    <property type="evidence" value="ECO:0007669"/>
    <property type="project" value="TreeGrafter"/>
</dbReference>
<comment type="caution">
    <text evidence="2">The sequence shown here is derived from an EMBL/GenBank/DDBJ whole genome shotgun (WGS) entry which is preliminary data.</text>
</comment>
<keyword evidence="3" id="KW-1185">Reference proteome</keyword>
<accession>A0A963YPH0</accession>
<proteinExistence type="predicted"/>
<reference evidence="2" key="2">
    <citation type="submission" date="2021-01" db="EMBL/GenBank/DDBJ databases">
        <authorList>
            <person name="Mieszkin S."/>
            <person name="Pouder E."/>
            <person name="Alain K."/>
        </authorList>
    </citation>
    <scope>NUCLEOTIDE SEQUENCE</scope>
    <source>
        <strain evidence="2">HW T2.11</strain>
    </source>
</reference>
<evidence type="ECO:0000259" key="1">
    <source>
        <dbReference type="Pfam" id="PF00814"/>
    </source>
</evidence>
<sequence>MTTPGFLILAIDAAASLCSTVLWESTAGATGGQVRATVERQGPTGEAAYLPRMVADLLAEAGIAAVDLTAIAVNVGPGSFTGLRASIAFAQGLALGLGLPVIAVTVAEALREAAGVHDAAMPLWCALDARQGRLFLHQGGDPAAWSVTQLSDPPMPAGSVLLTGDAATALGAVLADAGVKAEVSSAAESHASDVAPAAMKRLAGQLPPLAAVPLYIDPPRALLPRGGLRPPPQGWSAEA</sequence>
<dbReference type="NCBIfam" id="TIGR03725">
    <property type="entry name" value="T6A_YeaZ"/>
    <property type="match status" value="1"/>
</dbReference>
<dbReference type="Gene3D" id="3.30.420.40">
    <property type="match status" value="2"/>
</dbReference>
<evidence type="ECO:0000313" key="2">
    <source>
        <dbReference type="EMBL" id="MCB8873845.1"/>
    </source>
</evidence>
<reference evidence="2" key="1">
    <citation type="journal article" date="2021" name="Microorganisms">
        <title>Acidisoma silvae sp. nov. and Acidisomacellulosilytica sp. nov., Two Acidophilic Bacteria Isolated from Decaying Wood, Hydrolyzing Cellulose and Producing Poly-3-hydroxybutyrate.</title>
        <authorList>
            <person name="Mieszkin S."/>
            <person name="Pouder E."/>
            <person name="Uroz S."/>
            <person name="Simon-Colin C."/>
            <person name="Alain K."/>
        </authorList>
    </citation>
    <scope>NUCLEOTIDE SEQUENCE</scope>
    <source>
        <strain evidence="2">HW T2.11</strain>
    </source>
</reference>